<keyword evidence="2" id="KW-1185">Reference proteome</keyword>
<dbReference type="Proteomes" id="UP000176998">
    <property type="component" value="Unassembled WGS sequence"/>
</dbReference>
<sequence length="137" mass="15267">MPSFCTEAADSPQSKAFKEGIGATTPGYHIRHTWLCAGPPATGKLFVVREPRRSTRRVEAQHRVECFSSLHQQQIAIFYHRNTSLIIMSGTAADSQLAKQARAAHARAVRVANKEKREKLKAARVERMARARAAKKT</sequence>
<reference evidence="1 2" key="1">
    <citation type="submission" date="2016-09" db="EMBL/GenBank/DDBJ databases">
        <authorList>
            <person name="Capua I."/>
            <person name="De Benedictis P."/>
            <person name="Joannis T."/>
            <person name="Lombin L.H."/>
            <person name="Cattoli G."/>
        </authorList>
    </citation>
    <scope>NUCLEOTIDE SEQUENCE [LARGE SCALE GENOMIC DNA]</scope>
    <source>
        <strain evidence="1 2">IMI 309357</strain>
    </source>
</reference>
<comment type="caution">
    <text evidence="1">The sequence shown here is derived from an EMBL/GenBank/DDBJ whole genome shotgun (WGS) entry which is preliminary data.</text>
</comment>
<dbReference type="GeneID" id="34553248"/>
<protein>
    <submittedName>
        <fullName evidence="1">Uncharacterized protein</fullName>
    </submittedName>
</protein>
<accession>A0A1G4BT57</accession>
<dbReference type="AlphaFoldDB" id="A0A1G4BT57"/>
<dbReference type="RefSeq" id="XP_022481743.1">
    <property type="nucleotide sequence ID" value="XM_022611738.1"/>
</dbReference>
<name>A0A1G4BT57_9PEZI</name>
<gene>
    <name evidence="1" type="ORF">CORC01_00080</name>
</gene>
<evidence type="ECO:0000313" key="1">
    <source>
        <dbReference type="EMBL" id="OHF04609.1"/>
    </source>
</evidence>
<evidence type="ECO:0000313" key="2">
    <source>
        <dbReference type="Proteomes" id="UP000176998"/>
    </source>
</evidence>
<proteinExistence type="predicted"/>
<organism evidence="1 2">
    <name type="scientific">Colletotrichum orchidophilum</name>
    <dbReference type="NCBI Taxonomy" id="1209926"/>
    <lineage>
        <taxon>Eukaryota</taxon>
        <taxon>Fungi</taxon>
        <taxon>Dikarya</taxon>
        <taxon>Ascomycota</taxon>
        <taxon>Pezizomycotina</taxon>
        <taxon>Sordariomycetes</taxon>
        <taxon>Hypocreomycetidae</taxon>
        <taxon>Glomerellales</taxon>
        <taxon>Glomerellaceae</taxon>
        <taxon>Colletotrichum</taxon>
    </lineage>
</organism>
<dbReference type="EMBL" id="MJBS01000001">
    <property type="protein sequence ID" value="OHF04609.1"/>
    <property type="molecule type" value="Genomic_DNA"/>
</dbReference>